<accession>A0A1M7BBG6</accession>
<dbReference type="Pfam" id="PF07867">
    <property type="entry name" value="DUF1654"/>
    <property type="match status" value="1"/>
</dbReference>
<gene>
    <name evidence="1" type="ORF">SAMN05192556_1206</name>
</gene>
<dbReference type="EMBL" id="FRAL01000020">
    <property type="protein sequence ID" value="SHL51979.1"/>
    <property type="molecule type" value="Genomic_DNA"/>
</dbReference>
<evidence type="ECO:0008006" key="3">
    <source>
        <dbReference type="Google" id="ProtNLM"/>
    </source>
</evidence>
<name>A0A1M7BBG6_9GAMM</name>
<reference evidence="2" key="1">
    <citation type="submission" date="2016-11" db="EMBL/GenBank/DDBJ databases">
        <authorList>
            <person name="Varghese N."/>
            <person name="Submissions S."/>
        </authorList>
    </citation>
    <scope>NUCLEOTIDE SEQUENCE [LARGE SCALE GENOMIC DNA]</scope>
    <source>
        <strain evidence="2">ALO Sharm</strain>
    </source>
</reference>
<dbReference type="RefSeq" id="WP_064699344.1">
    <property type="nucleotide sequence ID" value="NZ_BDEO01000006.1"/>
</dbReference>
<dbReference type="Proteomes" id="UP000184248">
    <property type="component" value="Unassembled WGS sequence"/>
</dbReference>
<protein>
    <recommendedName>
        <fullName evidence="3">DUF1654 domain-containing protein</fullName>
    </recommendedName>
</protein>
<proteinExistence type="predicted"/>
<keyword evidence="2" id="KW-1185">Reference proteome</keyword>
<dbReference type="InterPro" id="IPR012449">
    <property type="entry name" value="Phage_F116_Orf28"/>
</dbReference>
<evidence type="ECO:0000313" key="1">
    <source>
        <dbReference type="EMBL" id="SHL51979.1"/>
    </source>
</evidence>
<evidence type="ECO:0000313" key="2">
    <source>
        <dbReference type="Proteomes" id="UP000184248"/>
    </source>
</evidence>
<sequence>MAKKGKKQQAPQPPSSYELLGMRIQRQINAPAAQSEKTTVIARQDDEREDDWERLIEELETVEELTMIPLEDGQIRLRWNPEEAVS</sequence>
<dbReference type="AlphaFoldDB" id="A0A1M7BBG6"/>
<organism evidence="1 2">
    <name type="scientific">Halomonas caseinilytica</name>
    <dbReference type="NCBI Taxonomy" id="438744"/>
    <lineage>
        <taxon>Bacteria</taxon>
        <taxon>Pseudomonadati</taxon>
        <taxon>Pseudomonadota</taxon>
        <taxon>Gammaproteobacteria</taxon>
        <taxon>Oceanospirillales</taxon>
        <taxon>Halomonadaceae</taxon>
        <taxon>Halomonas</taxon>
    </lineage>
</organism>